<accession>A0ABQ6IRV2</accession>
<dbReference type="Proteomes" id="UP001157126">
    <property type="component" value="Unassembled WGS sequence"/>
</dbReference>
<evidence type="ECO:0000313" key="1">
    <source>
        <dbReference type="EMBL" id="GMA40189.1"/>
    </source>
</evidence>
<evidence type="ECO:0000313" key="2">
    <source>
        <dbReference type="Proteomes" id="UP001157126"/>
    </source>
</evidence>
<comment type="caution">
    <text evidence="1">The sequence shown here is derived from an EMBL/GenBank/DDBJ whole genome shotgun (WGS) entry which is preliminary data.</text>
</comment>
<dbReference type="EMBL" id="BSUO01000001">
    <property type="protein sequence ID" value="GMA40189.1"/>
    <property type="molecule type" value="Genomic_DNA"/>
</dbReference>
<name>A0ABQ6IRV2_9MICO</name>
<keyword evidence="2" id="KW-1185">Reference proteome</keyword>
<sequence length="434" mass="47835">MTIVALSAAETGPAELPQLEGVRAAIRPGFLVECGWDAESGVLSPPRDHPLLGLRKCARQGCLAGVRSHHVELCKTCEARHRSSGMSLAEFVLDTSVTRRSNRGERLCIVPRCERPSHTYETLCSTHCTARMLHRELSASEWIRQEQPTPLPSHGPCRVTGCIRVAAMRVGLCTPHGTRWGVDRRSGLTSRDKDALAEWITRQQPIGVDHLVILTGLPDRLIAEILLGLQHRCDEGTRTPLTVLRAMVSSARAAAVDNLPDLSRVRTTRKRHDAEALARSLATSVRRAMATPESEFALDVWDLATFGARGMLDFTAISQSWLRDAAKHWAAEDLPLHRGRQSGATAKGVIGALVYLSESLRSTREDHGEDPARLGRRDIVNFSNRLKHFEHTGSMTALTRLRTIRWVRRALDDARGFHTASGGSCSPTCLTTSR</sequence>
<gene>
    <name evidence="1" type="ORF">GCM10025883_22340</name>
</gene>
<evidence type="ECO:0008006" key="3">
    <source>
        <dbReference type="Google" id="ProtNLM"/>
    </source>
</evidence>
<organism evidence="1 2">
    <name type="scientific">Mobilicoccus caccae</name>
    <dbReference type="NCBI Taxonomy" id="1859295"/>
    <lineage>
        <taxon>Bacteria</taxon>
        <taxon>Bacillati</taxon>
        <taxon>Actinomycetota</taxon>
        <taxon>Actinomycetes</taxon>
        <taxon>Micrococcales</taxon>
        <taxon>Dermatophilaceae</taxon>
        <taxon>Mobilicoccus</taxon>
    </lineage>
</organism>
<protein>
    <recommendedName>
        <fullName evidence="3">Transposase</fullName>
    </recommendedName>
</protein>
<reference evidence="2" key="1">
    <citation type="journal article" date="2019" name="Int. J. Syst. Evol. Microbiol.">
        <title>The Global Catalogue of Microorganisms (GCM) 10K type strain sequencing project: providing services to taxonomists for standard genome sequencing and annotation.</title>
        <authorList>
            <consortium name="The Broad Institute Genomics Platform"/>
            <consortium name="The Broad Institute Genome Sequencing Center for Infectious Disease"/>
            <person name="Wu L."/>
            <person name="Ma J."/>
        </authorList>
    </citation>
    <scope>NUCLEOTIDE SEQUENCE [LARGE SCALE GENOMIC DNA]</scope>
    <source>
        <strain evidence="2">NBRC 113072</strain>
    </source>
</reference>
<proteinExistence type="predicted"/>